<reference evidence="2 3" key="1">
    <citation type="submission" date="2015-06" db="EMBL/GenBank/DDBJ databases">
        <title>Survival trade-offs in plant roots during colonization by closely related pathogenic and mutualistic fungi.</title>
        <authorList>
            <person name="Hacquard S."/>
            <person name="Kracher B."/>
            <person name="Hiruma K."/>
            <person name="Weinman A."/>
            <person name="Muench P."/>
            <person name="Garrido Oter R."/>
            <person name="Ver Loren van Themaat E."/>
            <person name="Dallerey J.-F."/>
            <person name="Damm U."/>
            <person name="Henrissat B."/>
            <person name="Lespinet O."/>
            <person name="Thon M."/>
            <person name="Kemen E."/>
            <person name="McHardy A.C."/>
            <person name="Schulze-Lefert P."/>
            <person name="O'Connell R.J."/>
        </authorList>
    </citation>
    <scope>NUCLEOTIDE SEQUENCE [LARGE SCALE GENOMIC DNA]</scope>
    <source>
        <strain evidence="2 3">MAFF 238704</strain>
    </source>
</reference>
<gene>
    <name evidence="2" type="ORF">CI238_11720</name>
</gene>
<feature type="region of interest" description="Disordered" evidence="1">
    <location>
        <begin position="358"/>
        <end position="385"/>
    </location>
</feature>
<sequence length="385" mass="42907">MVSDTNDAAVSSKAPIETIWDCLKPAVSPLSCGKVFYFDPRGDMTLHVDQLETGGICQFVVCSRTLDRSSPVFRVMLFNGFAESKPEGESAWTVKLPEDGIYPVYLFLNIIHGHTMAVPDTLKPEELYQLLVLTEKYNMTHVLRPLASMWFQPYREAANVAGNGIFLCIAWALGHEETFRYLSLDLVLKSKIDDDGQLLDSNGIPLSAHKHLEPPDILESIGQAREGVIQKIGSLFYNAIQERLEGRGCSTRYRPTCSIGNKSLQWGRSECKSMALGSLLRYAKKLGFGRFDAAQTTTPQYLGSVHDLASSIQQADSQFLALNVTCDPIHYIKTKTRELVQTVPTPVSDAHLKYLRKQAKKTGADRKRPVKVEESKSSCKKCRLG</sequence>
<dbReference type="STRING" id="1573173.A0A161X2R4"/>
<dbReference type="InterPro" id="IPR011333">
    <property type="entry name" value="SKP1/BTB/POZ_sf"/>
</dbReference>
<dbReference type="SUPFAM" id="SSF54695">
    <property type="entry name" value="POZ domain"/>
    <property type="match status" value="1"/>
</dbReference>
<organism evidence="2 3">
    <name type="scientific">Colletotrichum incanum</name>
    <name type="common">Soybean anthracnose fungus</name>
    <dbReference type="NCBI Taxonomy" id="1573173"/>
    <lineage>
        <taxon>Eukaryota</taxon>
        <taxon>Fungi</taxon>
        <taxon>Dikarya</taxon>
        <taxon>Ascomycota</taxon>
        <taxon>Pezizomycotina</taxon>
        <taxon>Sordariomycetes</taxon>
        <taxon>Hypocreomycetidae</taxon>
        <taxon>Glomerellales</taxon>
        <taxon>Glomerellaceae</taxon>
        <taxon>Colletotrichum</taxon>
        <taxon>Colletotrichum spaethianum species complex</taxon>
    </lineage>
</organism>
<dbReference type="Proteomes" id="UP000076584">
    <property type="component" value="Unassembled WGS sequence"/>
</dbReference>
<evidence type="ECO:0000256" key="1">
    <source>
        <dbReference type="SAM" id="MobiDB-lite"/>
    </source>
</evidence>
<dbReference type="Gene3D" id="3.30.710.10">
    <property type="entry name" value="Potassium Channel Kv1.1, Chain A"/>
    <property type="match status" value="1"/>
</dbReference>
<evidence type="ECO:0000313" key="2">
    <source>
        <dbReference type="EMBL" id="KZL87996.1"/>
    </source>
</evidence>
<protein>
    <submittedName>
        <fullName evidence="2">Nuclear pore protein</fullName>
    </submittedName>
</protein>
<dbReference type="AlphaFoldDB" id="A0A161X2R4"/>
<evidence type="ECO:0000313" key="3">
    <source>
        <dbReference type="Proteomes" id="UP000076584"/>
    </source>
</evidence>
<proteinExistence type="predicted"/>
<comment type="caution">
    <text evidence="2">The sequence shown here is derived from an EMBL/GenBank/DDBJ whole genome shotgun (WGS) entry which is preliminary data.</text>
</comment>
<keyword evidence="3" id="KW-1185">Reference proteome</keyword>
<name>A0A161X2R4_COLIC</name>
<feature type="compositionally biased region" description="Basic and acidic residues" evidence="1">
    <location>
        <begin position="362"/>
        <end position="377"/>
    </location>
</feature>
<dbReference type="EMBL" id="LFIW01000099">
    <property type="protein sequence ID" value="KZL87996.1"/>
    <property type="molecule type" value="Genomic_DNA"/>
</dbReference>
<accession>A0A161X2R4</accession>